<dbReference type="GO" id="GO:0005737">
    <property type="term" value="C:cytoplasm"/>
    <property type="evidence" value="ECO:0007669"/>
    <property type="project" value="TreeGrafter"/>
</dbReference>
<protein>
    <recommendedName>
        <fullName evidence="5">Aminopeptidase N</fullName>
        <ecNumber evidence="4">3.4.11.2</ecNumber>
    </recommendedName>
</protein>
<keyword evidence="7" id="KW-0645">Protease</keyword>
<evidence type="ECO:0000259" key="12">
    <source>
        <dbReference type="Pfam" id="PF01433"/>
    </source>
</evidence>
<dbReference type="InterPro" id="IPR042097">
    <property type="entry name" value="Aminopeptidase_N-like_N_sf"/>
</dbReference>
<dbReference type="InterPro" id="IPR045357">
    <property type="entry name" value="Aminopeptidase_N-like_N"/>
</dbReference>
<dbReference type="PANTHER" id="PTHR11533:SF174">
    <property type="entry name" value="PUROMYCIN-SENSITIVE AMINOPEPTIDASE-RELATED"/>
    <property type="match status" value="1"/>
</dbReference>
<keyword evidence="11" id="KW-0482">Metalloprotease</keyword>
<feature type="domain" description="Peptidase M1 membrane alanine aminopeptidase" evidence="12">
    <location>
        <begin position="274"/>
        <end position="460"/>
    </location>
</feature>
<proteinExistence type="inferred from homology"/>
<evidence type="ECO:0000256" key="7">
    <source>
        <dbReference type="ARBA" id="ARBA00022670"/>
    </source>
</evidence>
<dbReference type="OrthoDB" id="100605at2"/>
<comment type="catalytic activity">
    <reaction evidence="1">
        <text>Release of an N-terminal amino acid, Xaa-|-Yaa- from a peptide, amide or arylamide. Xaa is preferably Ala, but may be most amino acids including Pro (slow action). When a terminal hydrophobic residue is followed by a prolyl residue, the two may be released as an intact Xaa-Pro dipeptide.</text>
        <dbReference type="EC" id="3.4.11.2"/>
    </reaction>
</comment>
<dbReference type="GO" id="GO:0005615">
    <property type="term" value="C:extracellular space"/>
    <property type="evidence" value="ECO:0007669"/>
    <property type="project" value="TreeGrafter"/>
</dbReference>
<comment type="cofactor">
    <cofactor evidence="2">
        <name>Zn(2+)</name>
        <dbReference type="ChEBI" id="CHEBI:29105"/>
    </cofactor>
</comment>
<dbReference type="GO" id="GO:0006508">
    <property type="term" value="P:proteolysis"/>
    <property type="evidence" value="ECO:0007669"/>
    <property type="project" value="UniProtKB-KW"/>
</dbReference>
<sequence>MKKLLVPFIIFTVIALFLLIGAFVFSPDARMAYGLYKSLLLSEDDLGTESHSDIDVIHYNIKVSLYPKGRYIKGETGILFVPKSKTAKKIEFDFYDNMRIENIRLNGREIVFKRDDDKIIVEPTTSLPDTLLLEVSYSGAPLKKGFGSFNFENLEDSYFVYTMNEPTFASTWFPCNDRPYDKALVDIYIENDSNYVSLSNGKLIEIKRKKSKKVYHWKTYYPISTYLIAIYSGEYQSYFTDYVSTTGDTVSLQYYALPDKFQQALKDFEDHPVYLNLFEKLFGSYPFAKEKYAVAEFLWKYGAMEHQTLTGVGSDFITGRKFFQDMLVHELAHYWWGNAVGPATWKDIWLNEGFATYSEALYWEAKAGKSALISTMKQKISNFTDTPLYNPGVRLFSRTIYDKGAWALHMLRNEIGDSLFFASLRNYFNKYKYKNASTGDFQNICETTAGVSLDYFFNQWIYEGKGIIELETKWNSGKEGNKYRNKITVEQLQSGYENYIFPLEIILSGKKESESKLEKLYIDKRKKIFEVITDFEPVEIIMDPESKILAKFTVEKEYD</sequence>
<dbReference type="GO" id="GO:0016020">
    <property type="term" value="C:membrane"/>
    <property type="evidence" value="ECO:0007669"/>
    <property type="project" value="TreeGrafter"/>
</dbReference>
<keyword evidence="9" id="KW-0378">Hydrolase</keyword>
<dbReference type="GO" id="GO:0043171">
    <property type="term" value="P:peptide catabolic process"/>
    <property type="evidence" value="ECO:0007669"/>
    <property type="project" value="TreeGrafter"/>
</dbReference>
<comment type="similarity">
    <text evidence="3">Belongs to the peptidase M1 family.</text>
</comment>
<dbReference type="Gene3D" id="1.10.390.10">
    <property type="entry name" value="Neutral Protease Domain 2"/>
    <property type="match status" value="1"/>
</dbReference>
<dbReference type="Proteomes" id="UP000009011">
    <property type="component" value="Chromosome"/>
</dbReference>
<evidence type="ECO:0000256" key="4">
    <source>
        <dbReference type="ARBA" id="ARBA00012564"/>
    </source>
</evidence>
<evidence type="ECO:0000256" key="1">
    <source>
        <dbReference type="ARBA" id="ARBA00000098"/>
    </source>
</evidence>
<keyword evidence="6 14" id="KW-0031">Aminopeptidase</keyword>
<name>I6YZR4_MELRP</name>
<evidence type="ECO:0000259" key="13">
    <source>
        <dbReference type="Pfam" id="PF17900"/>
    </source>
</evidence>
<dbReference type="EC" id="3.4.11.2" evidence="4"/>
<reference evidence="14 15" key="1">
    <citation type="journal article" date="2013" name="PLoS ONE">
        <title>Genomic analysis of Melioribacter roseus, facultatively anaerobic organotrophic bacterium representing a novel deep lineage within Bacteriodetes/Chlorobi group.</title>
        <authorList>
            <person name="Kadnikov V.V."/>
            <person name="Mardanov A.V."/>
            <person name="Podosokorskaya O.A."/>
            <person name="Gavrilov S.N."/>
            <person name="Kublanov I.V."/>
            <person name="Beletsky A.V."/>
            <person name="Bonch-Osmolovskaya E.A."/>
            <person name="Ravin N.V."/>
        </authorList>
    </citation>
    <scope>NUCLEOTIDE SEQUENCE [LARGE SCALE GENOMIC DNA]</scope>
    <source>
        <strain evidence="15">JCM 17771 / P3M-2</strain>
    </source>
</reference>
<dbReference type="STRING" id="1191523.MROS_2832"/>
<evidence type="ECO:0000256" key="6">
    <source>
        <dbReference type="ARBA" id="ARBA00022438"/>
    </source>
</evidence>
<dbReference type="eggNOG" id="COG0308">
    <property type="taxonomic scope" value="Bacteria"/>
</dbReference>
<dbReference type="InterPro" id="IPR001930">
    <property type="entry name" value="Peptidase_M1"/>
</dbReference>
<keyword evidence="15" id="KW-1185">Reference proteome</keyword>
<dbReference type="PRINTS" id="PR00756">
    <property type="entry name" value="ALADIPTASE"/>
</dbReference>
<evidence type="ECO:0000256" key="2">
    <source>
        <dbReference type="ARBA" id="ARBA00001947"/>
    </source>
</evidence>
<dbReference type="InterPro" id="IPR027268">
    <property type="entry name" value="Peptidase_M4/M1_CTD_sf"/>
</dbReference>
<dbReference type="GO" id="GO:0008270">
    <property type="term" value="F:zinc ion binding"/>
    <property type="evidence" value="ECO:0007669"/>
    <property type="project" value="InterPro"/>
</dbReference>
<evidence type="ECO:0000256" key="8">
    <source>
        <dbReference type="ARBA" id="ARBA00022723"/>
    </source>
</evidence>
<dbReference type="GO" id="GO:0070006">
    <property type="term" value="F:metalloaminopeptidase activity"/>
    <property type="evidence" value="ECO:0007669"/>
    <property type="project" value="TreeGrafter"/>
</dbReference>
<evidence type="ECO:0000256" key="10">
    <source>
        <dbReference type="ARBA" id="ARBA00022833"/>
    </source>
</evidence>
<dbReference type="InterPro" id="IPR050344">
    <property type="entry name" value="Peptidase_M1_aminopeptidases"/>
</dbReference>
<dbReference type="Pfam" id="PF01433">
    <property type="entry name" value="Peptidase_M1"/>
    <property type="match status" value="1"/>
</dbReference>
<evidence type="ECO:0000256" key="11">
    <source>
        <dbReference type="ARBA" id="ARBA00023049"/>
    </source>
</evidence>
<dbReference type="Pfam" id="PF17900">
    <property type="entry name" value="Peptidase_M1_N"/>
    <property type="match status" value="1"/>
</dbReference>
<dbReference type="SUPFAM" id="SSF55486">
    <property type="entry name" value="Metalloproteases ('zincins'), catalytic domain"/>
    <property type="match status" value="1"/>
</dbReference>
<gene>
    <name evidence="14" type="ordered locus">MROS_2832</name>
</gene>
<keyword evidence="8" id="KW-0479">Metal-binding</keyword>
<keyword evidence="10" id="KW-0862">Zinc</keyword>
<dbReference type="PANTHER" id="PTHR11533">
    <property type="entry name" value="PROTEASE M1 ZINC METALLOPROTEASE"/>
    <property type="match status" value="1"/>
</dbReference>
<evidence type="ECO:0000313" key="14">
    <source>
        <dbReference type="EMBL" id="AFN76062.1"/>
    </source>
</evidence>
<dbReference type="RefSeq" id="WP_014857492.1">
    <property type="nucleotide sequence ID" value="NC_018178.1"/>
</dbReference>
<dbReference type="HOGENOM" id="CLU_014298_1_1_10"/>
<evidence type="ECO:0000256" key="5">
    <source>
        <dbReference type="ARBA" id="ARBA00015611"/>
    </source>
</evidence>
<evidence type="ECO:0000256" key="3">
    <source>
        <dbReference type="ARBA" id="ARBA00010136"/>
    </source>
</evidence>
<evidence type="ECO:0000313" key="15">
    <source>
        <dbReference type="Proteomes" id="UP000009011"/>
    </source>
</evidence>
<dbReference type="SUPFAM" id="SSF63737">
    <property type="entry name" value="Leukotriene A4 hydrolase N-terminal domain"/>
    <property type="match status" value="1"/>
</dbReference>
<dbReference type="CDD" id="cd09603">
    <property type="entry name" value="M1_APN_like"/>
    <property type="match status" value="1"/>
</dbReference>
<dbReference type="KEGG" id="mro:MROS_2832"/>
<dbReference type="EMBL" id="CP003557">
    <property type="protein sequence ID" value="AFN76062.1"/>
    <property type="molecule type" value="Genomic_DNA"/>
</dbReference>
<evidence type="ECO:0000256" key="9">
    <source>
        <dbReference type="ARBA" id="ARBA00022801"/>
    </source>
</evidence>
<dbReference type="GO" id="GO:0042277">
    <property type="term" value="F:peptide binding"/>
    <property type="evidence" value="ECO:0007669"/>
    <property type="project" value="TreeGrafter"/>
</dbReference>
<accession>I6YZR4</accession>
<dbReference type="AlphaFoldDB" id="I6YZR4"/>
<dbReference type="Gene3D" id="2.60.40.1730">
    <property type="entry name" value="tricorn interacting facor f3 domain"/>
    <property type="match status" value="1"/>
</dbReference>
<dbReference type="GO" id="GO:0016285">
    <property type="term" value="F:alanyl aminopeptidase activity"/>
    <property type="evidence" value="ECO:0007669"/>
    <property type="project" value="UniProtKB-EC"/>
</dbReference>
<feature type="domain" description="Aminopeptidase N-like N-terminal" evidence="13">
    <location>
        <begin position="58"/>
        <end position="227"/>
    </location>
</feature>
<organism evidence="14 15">
    <name type="scientific">Melioribacter roseus (strain DSM 23840 / JCM 17771 / VKM B-2668 / P3M-2)</name>
    <dbReference type="NCBI Taxonomy" id="1191523"/>
    <lineage>
        <taxon>Bacteria</taxon>
        <taxon>Pseudomonadati</taxon>
        <taxon>Ignavibacteriota</taxon>
        <taxon>Ignavibacteria</taxon>
        <taxon>Ignavibacteriales</taxon>
        <taxon>Melioribacteraceae</taxon>
        <taxon>Melioribacter</taxon>
    </lineage>
</organism>
<dbReference type="InterPro" id="IPR014782">
    <property type="entry name" value="Peptidase_M1_dom"/>
</dbReference>